<dbReference type="InterPro" id="IPR026956">
    <property type="entry name" value="D-ser_dehydrat-like_dom"/>
</dbReference>
<dbReference type="Gene3D" id="3.20.20.10">
    <property type="entry name" value="Alanine racemase"/>
    <property type="match status" value="1"/>
</dbReference>
<reference evidence="3" key="1">
    <citation type="journal article" date="2019" name="Int. J. Syst. Evol. Microbiol.">
        <title>The Global Catalogue of Microorganisms (GCM) 10K type strain sequencing project: providing services to taxonomists for standard genome sequencing and annotation.</title>
        <authorList>
            <consortium name="The Broad Institute Genomics Platform"/>
            <consortium name="The Broad Institute Genome Sequencing Center for Infectious Disease"/>
            <person name="Wu L."/>
            <person name="Ma J."/>
        </authorList>
    </citation>
    <scope>NUCLEOTIDE SEQUENCE [LARGE SCALE GENOMIC DNA]</scope>
    <source>
        <strain evidence="3">CGMCC 4.7241</strain>
    </source>
</reference>
<dbReference type="SUPFAM" id="SSF51419">
    <property type="entry name" value="PLP-binding barrel"/>
    <property type="match status" value="1"/>
</dbReference>
<dbReference type="PANTHER" id="PTHR28004:SF8">
    <property type="entry name" value="D-SERINE DEAMINASE"/>
    <property type="match status" value="1"/>
</dbReference>
<protein>
    <submittedName>
        <fullName evidence="2">Alanine racemase</fullName>
    </submittedName>
</protein>
<accession>A0ABV7YCB4</accession>
<evidence type="ECO:0000313" key="2">
    <source>
        <dbReference type="EMBL" id="MFC3762971.1"/>
    </source>
</evidence>
<feature type="domain" description="D-serine dehydratase-like" evidence="1">
    <location>
        <begin position="328"/>
        <end position="425"/>
    </location>
</feature>
<dbReference type="RefSeq" id="WP_205119939.1">
    <property type="nucleotide sequence ID" value="NZ_JAFBCM010000001.1"/>
</dbReference>
<name>A0ABV7YCB4_9ACTN</name>
<dbReference type="EMBL" id="JBHRZH010000017">
    <property type="protein sequence ID" value="MFC3762971.1"/>
    <property type="molecule type" value="Genomic_DNA"/>
</dbReference>
<dbReference type="SMART" id="SM01119">
    <property type="entry name" value="D-ser_dehydrat"/>
    <property type="match status" value="1"/>
</dbReference>
<keyword evidence="3" id="KW-1185">Reference proteome</keyword>
<proteinExistence type="predicted"/>
<evidence type="ECO:0000313" key="3">
    <source>
        <dbReference type="Proteomes" id="UP001595699"/>
    </source>
</evidence>
<dbReference type="InterPro" id="IPR029066">
    <property type="entry name" value="PLP-binding_barrel"/>
</dbReference>
<evidence type="ECO:0000259" key="1">
    <source>
        <dbReference type="SMART" id="SM01119"/>
    </source>
</evidence>
<dbReference type="InterPro" id="IPR051466">
    <property type="entry name" value="D-amino_acid_metab_enzyme"/>
</dbReference>
<dbReference type="Gene3D" id="2.40.37.20">
    <property type="entry name" value="D-serine dehydratase-like domain"/>
    <property type="match status" value="1"/>
</dbReference>
<organism evidence="2 3">
    <name type="scientific">Tenggerimyces flavus</name>
    <dbReference type="NCBI Taxonomy" id="1708749"/>
    <lineage>
        <taxon>Bacteria</taxon>
        <taxon>Bacillati</taxon>
        <taxon>Actinomycetota</taxon>
        <taxon>Actinomycetes</taxon>
        <taxon>Propionibacteriales</taxon>
        <taxon>Nocardioidaceae</taxon>
        <taxon>Tenggerimyces</taxon>
    </lineage>
</organism>
<dbReference type="InterPro" id="IPR042208">
    <property type="entry name" value="D-ser_dehydrat-like_sf"/>
</dbReference>
<dbReference type="PANTHER" id="PTHR28004">
    <property type="entry name" value="ZGC:162816-RELATED"/>
    <property type="match status" value="1"/>
</dbReference>
<sequence length="438" mass="45778">MSEVRAYDPDVLASALRQLAAQPISPAEKGFTALPSITADDVVKRNLTVRGGELTYPLMVVRDSALTSNVATMAAWCRKHGVELAPHGKTTMSPEITARQLEAGAWGITAAHIGQVRAYVDLGVRRVLLANELVDPAGIGWLADSLSSDPGLTFVGYVDSVEGVALLDRELTARGASRPLAVMVELGVRGKRTGARSAEAAVAVARAAAATTTVDVVGATGYEGVLGHSRASADLAAAGAFCAEIRALGLELSQQGLVRGTELVGVSDGLLLSAGGSTYFDVVAEHLTGEEPATVVIRSGGYVTHDDGLYTESTPLPTGGVPYALQAAIDVWAYVLSRPEPGLALVGAGRRDFPFDVAWPVVRSAYSTSGEARSTDGMTVTGLNDQHGFVEIPESSELRVGDAMCFGVAHPCTAFDKWRLVPIVDDDGVIVEVAHTLF</sequence>
<dbReference type="Proteomes" id="UP001595699">
    <property type="component" value="Unassembled WGS sequence"/>
</dbReference>
<comment type="caution">
    <text evidence="2">The sequence shown here is derived from an EMBL/GenBank/DDBJ whole genome shotgun (WGS) entry which is preliminary data.</text>
</comment>
<gene>
    <name evidence="2" type="ORF">ACFOUW_19175</name>
</gene>
<dbReference type="Pfam" id="PF14031">
    <property type="entry name" value="D-ser_dehydrat"/>
    <property type="match status" value="1"/>
</dbReference>